<evidence type="ECO:0000256" key="3">
    <source>
        <dbReference type="ARBA" id="ARBA00023125"/>
    </source>
</evidence>
<evidence type="ECO:0000256" key="1">
    <source>
        <dbReference type="ARBA" id="ARBA00009437"/>
    </source>
</evidence>
<dbReference type="Pfam" id="PF03466">
    <property type="entry name" value="LysR_substrate"/>
    <property type="match status" value="1"/>
</dbReference>
<protein>
    <submittedName>
        <fullName evidence="6">LysR family transcriptional regulator</fullName>
    </submittedName>
</protein>
<organism evidence="6 7">
    <name type="scientific">Chelatococcus sambhunathii</name>
    <dbReference type="NCBI Taxonomy" id="363953"/>
    <lineage>
        <taxon>Bacteria</taxon>
        <taxon>Pseudomonadati</taxon>
        <taxon>Pseudomonadota</taxon>
        <taxon>Alphaproteobacteria</taxon>
        <taxon>Hyphomicrobiales</taxon>
        <taxon>Chelatococcaceae</taxon>
        <taxon>Chelatococcus</taxon>
    </lineage>
</organism>
<dbReference type="PRINTS" id="PR00039">
    <property type="entry name" value="HTHLYSR"/>
</dbReference>
<dbReference type="InterPro" id="IPR000847">
    <property type="entry name" value="LysR_HTH_N"/>
</dbReference>
<dbReference type="Pfam" id="PF00126">
    <property type="entry name" value="HTH_1"/>
    <property type="match status" value="1"/>
</dbReference>
<evidence type="ECO:0000313" key="6">
    <source>
        <dbReference type="EMBL" id="MDR4307790.1"/>
    </source>
</evidence>
<dbReference type="Proteomes" id="UP001181622">
    <property type="component" value="Unassembled WGS sequence"/>
</dbReference>
<evidence type="ECO:0000313" key="7">
    <source>
        <dbReference type="Proteomes" id="UP001181622"/>
    </source>
</evidence>
<keyword evidence="4" id="KW-0804">Transcription</keyword>
<sequence>MFEFNHLRCFVAVAEELHFGRAAKRLNMTQPPLSRQIQLLEHLLDARLFDRSNRRVALTPSGRAFLPEARRLLQLAEGAAMSIRRIGSGDAGTVTIGFTAASGYEFLPRIVRTLRERLSNVDLVLREAVTSAQLDALASGRLDIALVRPPVRRATFRSRIVLKEPMVVALAERHRLTEREAIELTELEGEPVISYSPFEARYFHDLVLGQFGAAGIQPAIAQHVSQIHSVLALVRIGLGLALVPEAARQLRFEGVAYRPITGPGEGLAQLTAVWRTDGENPAAERALEVLLERAPPA</sequence>
<comment type="caution">
    <text evidence="6">The sequence shown here is derived from an EMBL/GenBank/DDBJ whole genome shotgun (WGS) entry which is preliminary data.</text>
</comment>
<dbReference type="Gene3D" id="3.40.190.10">
    <property type="entry name" value="Periplasmic binding protein-like II"/>
    <property type="match status" value="2"/>
</dbReference>
<accession>A0ABU1DIQ5</accession>
<dbReference type="InterPro" id="IPR036390">
    <property type="entry name" value="WH_DNA-bd_sf"/>
</dbReference>
<reference evidence="6" key="1">
    <citation type="submission" date="2020-10" db="EMBL/GenBank/DDBJ databases">
        <authorList>
            <person name="Abbas A."/>
            <person name="Razzaq R."/>
            <person name="Waqas M."/>
            <person name="Abbas N."/>
            <person name="Nielsen T.K."/>
            <person name="Hansen L.H."/>
            <person name="Hussain S."/>
            <person name="Shahid M."/>
        </authorList>
    </citation>
    <scope>NUCLEOTIDE SEQUENCE</scope>
    <source>
        <strain evidence="6">S14</strain>
    </source>
</reference>
<keyword evidence="2" id="KW-0805">Transcription regulation</keyword>
<dbReference type="Gene3D" id="1.10.10.10">
    <property type="entry name" value="Winged helix-like DNA-binding domain superfamily/Winged helix DNA-binding domain"/>
    <property type="match status" value="1"/>
</dbReference>
<dbReference type="PANTHER" id="PTHR30346:SF0">
    <property type="entry name" value="HCA OPERON TRANSCRIPTIONAL ACTIVATOR HCAR"/>
    <property type="match status" value="1"/>
</dbReference>
<dbReference type="RefSeq" id="WP_309392989.1">
    <property type="nucleotide sequence ID" value="NZ_JADBEO010000032.1"/>
</dbReference>
<feature type="domain" description="HTH lysR-type" evidence="5">
    <location>
        <begin position="2"/>
        <end position="59"/>
    </location>
</feature>
<name>A0ABU1DIQ5_9HYPH</name>
<dbReference type="InterPro" id="IPR036388">
    <property type="entry name" value="WH-like_DNA-bd_sf"/>
</dbReference>
<dbReference type="SUPFAM" id="SSF53850">
    <property type="entry name" value="Periplasmic binding protein-like II"/>
    <property type="match status" value="1"/>
</dbReference>
<keyword evidence="3" id="KW-0238">DNA-binding</keyword>
<evidence type="ECO:0000256" key="4">
    <source>
        <dbReference type="ARBA" id="ARBA00023163"/>
    </source>
</evidence>
<dbReference type="PANTHER" id="PTHR30346">
    <property type="entry name" value="TRANSCRIPTIONAL DUAL REGULATOR HCAR-RELATED"/>
    <property type="match status" value="1"/>
</dbReference>
<evidence type="ECO:0000256" key="2">
    <source>
        <dbReference type="ARBA" id="ARBA00023015"/>
    </source>
</evidence>
<gene>
    <name evidence="6" type="ORF">IHQ68_14290</name>
</gene>
<keyword evidence="7" id="KW-1185">Reference proteome</keyword>
<dbReference type="PROSITE" id="PS50931">
    <property type="entry name" value="HTH_LYSR"/>
    <property type="match status" value="1"/>
</dbReference>
<proteinExistence type="inferred from homology"/>
<dbReference type="EMBL" id="JADBEO010000032">
    <property type="protein sequence ID" value="MDR4307790.1"/>
    <property type="molecule type" value="Genomic_DNA"/>
</dbReference>
<dbReference type="SUPFAM" id="SSF46785">
    <property type="entry name" value="Winged helix' DNA-binding domain"/>
    <property type="match status" value="1"/>
</dbReference>
<evidence type="ECO:0000259" key="5">
    <source>
        <dbReference type="PROSITE" id="PS50931"/>
    </source>
</evidence>
<dbReference type="InterPro" id="IPR005119">
    <property type="entry name" value="LysR_subst-bd"/>
</dbReference>
<comment type="similarity">
    <text evidence="1">Belongs to the LysR transcriptional regulatory family.</text>
</comment>